<dbReference type="RefSeq" id="WP_085750098.1">
    <property type="nucleotide sequence ID" value="NZ_BSPR01000008.1"/>
</dbReference>
<dbReference type="GO" id="GO:0046872">
    <property type="term" value="F:metal ion binding"/>
    <property type="evidence" value="ECO:0007669"/>
    <property type="project" value="UniProtKB-KW"/>
</dbReference>
<keyword evidence="4" id="KW-0479">Metal-binding</keyword>
<dbReference type="InterPro" id="IPR007484">
    <property type="entry name" value="Peptidase_M28"/>
</dbReference>
<dbReference type="PROSITE" id="PS51257">
    <property type="entry name" value="PROKAR_LIPOPROTEIN"/>
    <property type="match status" value="1"/>
</dbReference>
<dbReference type="GO" id="GO:0006508">
    <property type="term" value="P:proteolysis"/>
    <property type="evidence" value="ECO:0007669"/>
    <property type="project" value="UniProtKB-KW"/>
</dbReference>
<dbReference type="PANTHER" id="PTHR12147">
    <property type="entry name" value="METALLOPEPTIDASE M28 FAMILY MEMBER"/>
    <property type="match status" value="1"/>
</dbReference>
<evidence type="ECO:0000256" key="5">
    <source>
        <dbReference type="ARBA" id="ARBA00022729"/>
    </source>
</evidence>
<keyword evidence="9" id="KW-1185">Reference proteome</keyword>
<reference evidence="8 9" key="1">
    <citation type="submission" date="2016-04" db="EMBL/GenBank/DDBJ databases">
        <title>Complete genome sequence of natural rubber-degrading, novel Gram-negative bacterium, Rhizobacter gummiphilus strain NS21.</title>
        <authorList>
            <person name="Tabata M."/>
            <person name="Kasai D."/>
            <person name="Fukuda M."/>
        </authorList>
    </citation>
    <scope>NUCLEOTIDE SEQUENCE [LARGE SCALE GENOMIC DNA]</scope>
    <source>
        <strain evidence="8 9">NS21</strain>
    </source>
</reference>
<evidence type="ECO:0000256" key="7">
    <source>
        <dbReference type="ARBA" id="ARBA00022833"/>
    </source>
</evidence>
<protein>
    <submittedName>
        <fullName evidence="8">Uncharacterized protein</fullName>
    </submittedName>
</protein>
<organism evidence="8 9">
    <name type="scientific">Piscinibacter gummiphilus</name>
    <dbReference type="NCBI Taxonomy" id="946333"/>
    <lineage>
        <taxon>Bacteria</taxon>
        <taxon>Pseudomonadati</taxon>
        <taxon>Pseudomonadota</taxon>
        <taxon>Betaproteobacteria</taxon>
        <taxon>Burkholderiales</taxon>
        <taxon>Sphaerotilaceae</taxon>
        <taxon>Piscinibacter</taxon>
    </lineage>
</organism>
<gene>
    <name evidence="8" type="ORF">A4W93_07835</name>
</gene>
<keyword evidence="6" id="KW-0378">Hydrolase</keyword>
<evidence type="ECO:0000256" key="1">
    <source>
        <dbReference type="ARBA" id="ARBA00005957"/>
    </source>
</evidence>
<dbReference type="InterPro" id="IPR046450">
    <property type="entry name" value="PA_dom_sf"/>
</dbReference>
<name>A0A1W6L6N1_9BURK</name>
<dbReference type="GO" id="GO:0008235">
    <property type="term" value="F:metalloexopeptidase activity"/>
    <property type="evidence" value="ECO:0007669"/>
    <property type="project" value="InterPro"/>
</dbReference>
<dbReference type="SUPFAM" id="SSF52025">
    <property type="entry name" value="PA domain"/>
    <property type="match status" value="1"/>
</dbReference>
<dbReference type="Gene3D" id="3.40.630.10">
    <property type="entry name" value="Zn peptidases"/>
    <property type="match status" value="1"/>
</dbReference>
<dbReference type="InterPro" id="IPR045175">
    <property type="entry name" value="M28_fam"/>
</dbReference>
<keyword evidence="7" id="KW-0862">Zinc</keyword>
<evidence type="ECO:0000256" key="4">
    <source>
        <dbReference type="ARBA" id="ARBA00022723"/>
    </source>
</evidence>
<dbReference type="InterPro" id="IPR041756">
    <property type="entry name" value="M28_SGAP-like"/>
</dbReference>
<evidence type="ECO:0000313" key="8">
    <source>
        <dbReference type="EMBL" id="ARN19830.1"/>
    </source>
</evidence>
<keyword evidence="2" id="KW-0031">Aminopeptidase</keyword>
<dbReference type="CDD" id="cd03876">
    <property type="entry name" value="M28_SGAP_like"/>
    <property type="match status" value="1"/>
</dbReference>
<keyword evidence="5" id="KW-0732">Signal</keyword>
<dbReference type="InterPro" id="IPR003137">
    <property type="entry name" value="PA_domain"/>
</dbReference>
<comment type="similarity">
    <text evidence="1">Belongs to the peptidase M28 family. M28A subfamily.</text>
</comment>
<dbReference type="Pfam" id="PF04389">
    <property type="entry name" value="Peptidase_M28"/>
    <property type="match status" value="1"/>
</dbReference>
<evidence type="ECO:0000256" key="2">
    <source>
        <dbReference type="ARBA" id="ARBA00022438"/>
    </source>
</evidence>
<sequence>MKKLHALRAAGLVATAAIVVAGCGGDDDDITPPAATCATQVNDTEEKLLACVTLQGVQAHLTELDKIAKANGGNRASGEPGFLASVEYAEKVFGAAGYTVSRKTFDFVAFTDLGGSALQQTAPAPAADLPHFVMSYSGSGDLPGTPVTVVANRGCDAADFAGFTAGNVALISRGDCTFAIKATNAITAGATGVVIYNNTDGDLNGTLGPEFTADVPVISVTQALGQQLAATAGLSLRLKAATTRITKTTYNVIAESKGGDADHVVMVGAHLDSVHEGPGINDNGTGSAAILETATQLAKVTPKNKLRFALWGGEESGLLGSTDYVASLTDAELAKVSLYLNFDMIGSPNAGYFIYDGDDSDAAGEGPGPAGSDLIEKHFEAFYTARNKKFKGTDFDGRSDYGPFIENGIPAGGLFTGAEDLKTAEEVALWGGTADVAYDKCYHAACDDLTNLDTAALDLNSDAVAAATLHYAFNLDGIGPTLSRVQTNSVRAKAYTPPADMRPKHLPKLK</sequence>
<evidence type="ECO:0000313" key="9">
    <source>
        <dbReference type="Proteomes" id="UP000193427"/>
    </source>
</evidence>
<dbReference type="PANTHER" id="PTHR12147:SF26">
    <property type="entry name" value="PEPTIDASE M28 DOMAIN-CONTAINING PROTEIN"/>
    <property type="match status" value="1"/>
</dbReference>
<dbReference type="GO" id="GO:0004177">
    <property type="term" value="F:aminopeptidase activity"/>
    <property type="evidence" value="ECO:0007669"/>
    <property type="project" value="UniProtKB-KW"/>
</dbReference>
<dbReference type="KEGG" id="rgu:A4W93_07835"/>
<keyword evidence="3" id="KW-0645">Protease</keyword>
<evidence type="ECO:0000256" key="6">
    <source>
        <dbReference type="ARBA" id="ARBA00022801"/>
    </source>
</evidence>
<dbReference type="EMBL" id="CP015118">
    <property type="protein sequence ID" value="ARN19830.1"/>
    <property type="molecule type" value="Genomic_DNA"/>
</dbReference>
<dbReference type="Gene3D" id="3.50.30.30">
    <property type="match status" value="1"/>
</dbReference>
<dbReference type="Proteomes" id="UP000193427">
    <property type="component" value="Chromosome"/>
</dbReference>
<dbReference type="SUPFAM" id="SSF53187">
    <property type="entry name" value="Zn-dependent exopeptidases"/>
    <property type="match status" value="1"/>
</dbReference>
<dbReference type="AlphaFoldDB" id="A0A1W6L6N1"/>
<evidence type="ECO:0000256" key="3">
    <source>
        <dbReference type="ARBA" id="ARBA00022670"/>
    </source>
</evidence>
<proteinExistence type="inferred from homology"/>
<dbReference type="Pfam" id="PF02225">
    <property type="entry name" value="PA"/>
    <property type="match status" value="1"/>
</dbReference>
<accession>A0A1W6L6N1</accession>
<dbReference type="STRING" id="946333.A4W93_07835"/>